<comment type="caution">
    <text evidence="9">The sequence shown here is derived from an EMBL/GenBank/DDBJ whole genome shotgun (WGS) entry which is preliminary data.</text>
</comment>
<keyword evidence="10" id="KW-1185">Reference proteome</keyword>
<evidence type="ECO:0000256" key="3">
    <source>
        <dbReference type="ARBA" id="ARBA00022692"/>
    </source>
</evidence>
<keyword evidence="4 7" id="KW-1133">Transmembrane helix</keyword>
<evidence type="ECO:0000256" key="2">
    <source>
        <dbReference type="ARBA" id="ARBA00022475"/>
    </source>
</evidence>
<feature type="transmembrane region" description="Helical" evidence="7">
    <location>
        <begin position="424"/>
        <end position="448"/>
    </location>
</feature>
<keyword evidence="3 7" id="KW-0812">Transmembrane</keyword>
<feature type="transmembrane region" description="Helical" evidence="7">
    <location>
        <begin position="348"/>
        <end position="371"/>
    </location>
</feature>
<dbReference type="Pfam" id="PF02687">
    <property type="entry name" value="FtsX"/>
    <property type="match status" value="2"/>
</dbReference>
<feature type="transmembrane region" description="Helical" evidence="7">
    <location>
        <begin position="302"/>
        <end position="328"/>
    </location>
</feature>
<reference evidence="9 10" key="1">
    <citation type="submission" date="2018-10" db="EMBL/GenBank/DDBJ databases">
        <title>Draft genome of Mycobacterium hodleri strain B.</title>
        <authorList>
            <person name="Amande T.J."/>
            <person name="Mcgenity T.J."/>
        </authorList>
    </citation>
    <scope>NUCLEOTIDE SEQUENCE [LARGE SCALE GENOMIC DNA]</scope>
    <source>
        <strain evidence="9 10">B</strain>
    </source>
</reference>
<feature type="transmembrane region" description="Helical" evidence="7">
    <location>
        <begin position="748"/>
        <end position="778"/>
    </location>
</feature>
<feature type="domain" description="ABC3 transporter permease C-terminal" evidence="8">
    <location>
        <begin position="257"/>
        <end position="374"/>
    </location>
</feature>
<evidence type="ECO:0000313" key="9">
    <source>
        <dbReference type="EMBL" id="TQR88319.1"/>
    </source>
</evidence>
<dbReference type="RefSeq" id="WP_142550372.1">
    <property type="nucleotide sequence ID" value="NZ_VIFX01000002.1"/>
</dbReference>
<gene>
    <name evidence="9" type="ORF">D8S82_02065</name>
</gene>
<accession>A0A544W7Y9</accession>
<feature type="domain" description="ABC3 transporter permease C-terminal" evidence="8">
    <location>
        <begin position="708"/>
        <end position="825"/>
    </location>
</feature>
<dbReference type="PANTHER" id="PTHR30572">
    <property type="entry name" value="MEMBRANE COMPONENT OF TRANSPORTER-RELATED"/>
    <property type="match status" value="1"/>
</dbReference>
<keyword evidence="2" id="KW-1003">Cell membrane</keyword>
<evidence type="ECO:0000256" key="4">
    <source>
        <dbReference type="ARBA" id="ARBA00022989"/>
    </source>
</evidence>
<protein>
    <submittedName>
        <fullName evidence="9">FtsX-like permease family protein</fullName>
    </submittedName>
</protein>
<dbReference type="AlphaFoldDB" id="A0A544W7Y9"/>
<comment type="subcellular location">
    <subcellularLocation>
        <location evidence="1">Cell membrane</location>
        <topology evidence="1">Multi-pass membrane protein</topology>
    </subcellularLocation>
</comment>
<feature type="transmembrane region" description="Helical" evidence="7">
    <location>
        <begin position="477"/>
        <end position="498"/>
    </location>
</feature>
<dbReference type="GO" id="GO:0005886">
    <property type="term" value="C:plasma membrane"/>
    <property type="evidence" value="ECO:0007669"/>
    <property type="project" value="UniProtKB-SubCell"/>
</dbReference>
<dbReference type="Proteomes" id="UP000315759">
    <property type="component" value="Unassembled WGS sequence"/>
</dbReference>
<feature type="transmembrane region" description="Helical" evidence="7">
    <location>
        <begin position="702"/>
        <end position="727"/>
    </location>
</feature>
<dbReference type="InterPro" id="IPR003838">
    <property type="entry name" value="ABC3_permease_C"/>
</dbReference>
<organism evidence="9 10">
    <name type="scientific">Mycolicibacterium hodleri</name>
    <dbReference type="NCBI Taxonomy" id="49897"/>
    <lineage>
        <taxon>Bacteria</taxon>
        <taxon>Bacillati</taxon>
        <taxon>Actinomycetota</taxon>
        <taxon>Actinomycetes</taxon>
        <taxon>Mycobacteriales</taxon>
        <taxon>Mycobacteriaceae</taxon>
        <taxon>Mycolicibacterium</taxon>
    </lineage>
</organism>
<evidence type="ECO:0000256" key="5">
    <source>
        <dbReference type="ARBA" id="ARBA00023136"/>
    </source>
</evidence>
<proteinExistence type="inferred from homology"/>
<evidence type="ECO:0000256" key="1">
    <source>
        <dbReference type="ARBA" id="ARBA00004651"/>
    </source>
</evidence>
<evidence type="ECO:0000259" key="8">
    <source>
        <dbReference type="Pfam" id="PF02687"/>
    </source>
</evidence>
<name>A0A544W7Y9_9MYCO</name>
<feature type="transmembrane region" description="Helical" evidence="7">
    <location>
        <begin position="798"/>
        <end position="815"/>
    </location>
</feature>
<sequence>MLLAVFSRLKVLNVRELRTHWGRAVASIVVVAVSATLLVAVLGVSGSITGSIDRLATSIGGDADLEVSGITGEGVDETMLTTVADTENVRAAVPLVRTRITADGQPALLIGLGQNASELHSDLQTAIQHQLEQGSPVTSAPDGVVVGAGLGVSKGERFQVAGHTELTAVAVVDGPAARRLNDAHFVIAPLALAQRISGRQGRLDSILVFTTPGADQTAVRAGVTTALQGRAVVATPSFRAAQASSSFAILQAMTLLAASVSLVVAAFLSYNAMSIAIAQRRPVISTMRALGGRRRTIMSDMLAEAALVGFLGGLVGSAFGILIGYFAIGELPSTLVQTLDARLEYVLPLWVVPLTVTACVLASVSASALAARQIHTVAPIEALAPNGATAADPGSRRLRIAAGIAGTALLAVTVGVVTADLGQIAIASIALSFIGFSALCFAFSGLIIKAAAAVARRFGPAGVLGAATIERAPRRMWVAMMTVLTAVVTTVAVTGATGNAVDSTVASFASIADADVWVSSAAATDYSSTLLPPTTAADVAAVPGVERVVPDQMAFATVGDARVMLLGIAADSHRDIYTSLAPADRKKLLAGDGVALSRDLGKSMNVTAGDQITLQTPTGPRTVRVLALVPYFSGMTGTVAMSLDAMQGWFDRAGASDLEVTVAPGADPVAVTAAIRKIVSPETFVYSGDEALDGVASALDQVIAVITVIAWIVVLVSAVTLLNTLMLSVLDRRREIGVLRAIGATRAFTYKAILAEAAGIGIVGAVLGLILGAAIQYLTSVALTNVLSIDVAWQPKPSMIAISLGALAICLLGSIPPAVRAARLDIVDAISAD</sequence>
<feature type="transmembrane region" description="Helical" evidence="7">
    <location>
        <begin position="21"/>
        <end position="44"/>
    </location>
</feature>
<evidence type="ECO:0000256" key="6">
    <source>
        <dbReference type="ARBA" id="ARBA00038076"/>
    </source>
</evidence>
<dbReference type="EMBL" id="VIFX01000002">
    <property type="protein sequence ID" value="TQR88319.1"/>
    <property type="molecule type" value="Genomic_DNA"/>
</dbReference>
<dbReference type="InterPro" id="IPR050250">
    <property type="entry name" value="Macrolide_Exporter_MacB"/>
</dbReference>
<feature type="transmembrane region" description="Helical" evidence="7">
    <location>
        <begin position="247"/>
        <end position="270"/>
    </location>
</feature>
<comment type="similarity">
    <text evidence="6">Belongs to the ABC-4 integral membrane protein family.</text>
</comment>
<evidence type="ECO:0000256" key="7">
    <source>
        <dbReference type="SAM" id="Phobius"/>
    </source>
</evidence>
<evidence type="ECO:0000313" key="10">
    <source>
        <dbReference type="Proteomes" id="UP000315759"/>
    </source>
</evidence>
<feature type="transmembrane region" description="Helical" evidence="7">
    <location>
        <begin position="400"/>
        <end position="418"/>
    </location>
</feature>
<keyword evidence="5 7" id="KW-0472">Membrane</keyword>
<dbReference type="PANTHER" id="PTHR30572:SF4">
    <property type="entry name" value="ABC TRANSPORTER PERMEASE YTRF"/>
    <property type="match status" value="1"/>
</dbReference>
<dbReference type="GO" id="GO:0022857">
    <property type="term" value="F:transmembrane transporter activity"/>
    <property type="evidence" value="ECO:0007669"/>
    <property type="project" value="TreeGrafter"/>
</dbReference>